<dbReference type="NCBIfam" id="TIGR00836">
    <property type="entry name" value="amt"/>
    <property type="match status" value="1"/>
</dbReference>
<sequence>MKLTKLTSRVGLAATLILLPLSLFAADKPVALNTGNTAWMLTATILVLFMTIPGLALFYSGMVRSKNVLSVMMQCFAITALMTVIWLLVGYSIAYGGGTSPYWGGFGKAFLQGIYTVGKDGSIIHNMSDGGYPETLDIMFQMTFAIITPALMVGAFAERMKFSSMLVFMALWSIFVYAPIAHWVWDPSGWLKGLGIIDFAGGTVVHINAGIAGLVAAIMLGKRNGYPNTMMSPHNLGLTLMGASILWVGWFGFNAGSELAADQTAGMAMLVTQIAAAAAALGWMFIEWLHHGKPSVLGIASGAVAGLVAVTPAAGHVGPMGALVLGSVAGVGCFYASTKLKRIFGYDDSLDVFGVHAVGGIIGAIGVGILCSKDLGVFSGFGYGSDKITSIGGQLSAQLTGIGATVIYTLVASVVILLMVKIVMGLRVTADQETDGLDISLHDEKGYNL</sequence>
<dbReference type="EMBL" id="UOFL01000229">
    <property type="protein sequence ID" value="VAW81862.1"/>
    <property type="molecule type" value="Genomic_DNA"/>
</dbReference>
<protein>
    <submittedName>
        <fullName evidence="11">Ammonium transporter</fullName>
    </submittedName>
</protein>
<feature type="transmembrane region" description="Helical" evidence="9">
    <location>
        <begin position="233"/>
        <end position="253"/>
    </location>
</feature>
<evidence type="ECO:0000256" key="1">
    <source>
        <dbReference type="ARBA" id="ARBA00004651"/>
    </source>
</evidence>
<dbReference type="Gene3D" id="1.10.3430.10">
    <property type="entry name" value="Ammonium transporter AmtB like domains"/>
    <property type="match status" value="1"/>
</dbReference>
<keyword evidence="4" id="KW-1003">Cell membrane</keyword>
<dbReference type="InterPro" id="IPR001905">
    <property type="entry name" value="Ammonium_transpt"/>
</dbReference>
<evidence type="ECO:0000259" key="10">
    <source>
        <dbReference type="Pfam" id="PF00909"/>
    </source>
</evidence>
<dbReference type="AlphaFoldDB" id="A0A3B0Z306"/>
<feature type="transmembrane region" description="Helical" evidence="9">
    <location>
        <begin position="320"/>
        <end position="338"/>
    </location>
</feature>
<organism evidence="11">
    <name type="scientific">hydrothermal vent metagenome</name>
    <dbReference type="NCBI Taxonomy" id="652676"/>
    <lineage>
        <taxon>unclassified sequences</taxon>
        <taxon>metagenomes</taxon>
        <taxon>ecological metagenomes</taxon>
    </lineage>
</organism>
<keyword evidence="8" id="KW-0924">Ammonia transport</keyword>
<evidence type="ECO:0000256" key="6">
    <source>
        <dbReference type="ARBA" id="ARBA00022989"/>
    </source>
</evidence>
<dbReference type="FunFam" id="1.10.3430.10:FF:000007">
    <property type="entry name" value="Ammonium transporter"/>
    <property type="match status" value="1"/>
</dbReference>
<dbReference type="GO" id="GO:0008519">
    <property type="term" value="F:ammonium channel activity"/>
    <property type="evidence" value="ECO:0007669"/>
    <property type="project" value="InterPro"/>
</dbReference>
<comment type="similarity">
    <text evidence="2">Belongs to the ammonia transporter channel (TC 1.A.11.2) family.</text>
</comment>
<reference evidence="11" key="1">
    <citation type="submission" date="2018-06" db="EMBL/GenBank/DDBJ databases">
        <authorList>
            <person name="Zhirakovskaya E."/>
        </authorList>
    </citation>
    <scope>NUCLEOTIDE SEQUENCE</scope>
</reference>
<feature type="transmembrane region" description="Helical" evidence="9">
    <location>
        <begin position="350"/>
        <end position="370"/>
    </location>
</feature>
<keyword evidence="5 9" id="KW-0812">Transmembrane</keyword>
<feature type="transmembrane region" description="Helical" evidence="9">
    <location>
        <begin position="138"/>
        <end position="157"/>
    </location>
</feature>
<evidence type="ECO:0000256" key="5">
    <source>
        <dbReference type="ARBA" id="ARBA00022692"/>
    </source>
</evidence>
<keyword evidence="6 9" id="KW-1133">Transmembrane helix</keyword>
<evidence type="ECO:0000256" key="9">
    <source>
        <dbReference type="SAM" id="Phobius"/>
    </source>
</evidence>
<evidence type="ECO:0000256" key="8">
    <source>
        <dbReference type="ARBA" id="ARBA00023177"/>
    </source>
</evidence>
<dbReference type="InterPro" id="IPR024041">
    <property type="entry name" value="NH4_transpt_AmtB-like_dom"/>
</dbReference>
<dbReference type="PANTHER" id="PTHR43029">
    <property type="entry name" value="AMMONIUM TRANSPORTER MEP2"/>
    <property type="match status" value="1"/>
</dbReference>
<keyword evidence="3" id="KW-0813">Transport</keyword>
<keyword evidence="7 9" id="KW-0472">Membrane</keyword>
<evidence type="ECO:0000256" key="2">
    <source>
        <dbReference type="ARBA" id="ARBA00005887"/>
    </source>
</evidence>
<dbReference type="GO" id="GO:0005886">
    <property type="term" value="C:plasma membrane"/>
    <property type="evidence" value="ECO:0007669"/>
    <property type="project" value="UniProtKB-SubCell"/>
</dbReference>
<proteinExistence type="inferred from homology"/>
<evidence type="ECO:0000256" key="7">
    <source>
        <dbReference type="ARBA" id="ARBA00023136"/>
    </source>
</evidence>
<feature type="transmembrane region" description="Helical" evidence="9">
    <location>
        <begin position="265"/>
        <end position="284"/>
    </location>
</feature>
<dbReference type="InterPro" id="IPR018047">
    <property type="entry name" value="Ammonium_transpt_CS"/>
</dbReference>
<feature type="transmembrane region" description="Helical" evidence="9">
    <location>
        <begin position="71"/>
        <end position="94"/>
    </location>
</feature>
<feature type="transmembrane region" description="Helical" evidence="9">
    <location>
        <begin position="164"/>
        <end position="185"/>
    </location>
</feature>
<evidence type="ECO:0000256" key="3">
    <source>
        <dbReference type="ARBA" id="ARBA00022448"/>
    </source>
</evidence>
<feature type="transmembrane region" description="Helical" evidence="9">
    <location>
        <begin position="399"/>
        <end position="420"/>
    </location>
</feature>
<evidence type="ECO:0000256" key="4">
    <source>
        <dbReference type="ARBA" id="ARBA00022475"/>
    </source>
</evidence>
<gene>
    <name evidence="11" type="ORF">MNBD_GAMMA12-2941</name>
</gene>
<dbReference type="InterPro" id="IPR029020">
    <property type="entry name" value="Ammonium/urea_transptr"/>
</dbReference>
<evidence type="ECO:0000313" key="11">
    <source>
        <dbReference type="EMBL" id="VAW81862.1"/>
    </source>
</evidence>
<dbReference type="SUPFAM" id="SSF111352">
    <property type="entry name" value="Ammonium transporter"/>
    <property type="match status" value="1"/>
</dbReference>
<accession>A0A3B0Z306</accession>
<comment type="subcellular location">
    <subcellularLocation>
        <location evidence="1">Cell membrane</location>
        <topology evidence="1">Multi-pass membrane protein</topology>
    </subcellularLocation>
</comment>
<dbReference type="PANTHER" id="PTHR43029:SF10">
    <property type="entry name" value="AMMONIUM TRANSPORTER MEP2"/>
    <property type="match status" value="1"/>
</dbReference>
<feature type="transmembrane region" description="Helical" evidence="9">
    <location>
        <begin position="296"/>
        <end position="314"/>
    </location>
</feature>
<dbReference type="PROSITE" id="PS01219">
    <property type="entry name" value="AMMONIUM_TRANSP"/>
    <property type="match status" value="1"/>
</dbReference>
<feature type="transmembrane region" description="Helical" evidence="9">
    <location>
        <begin position="41"/>
        <end position="59"/>
    </location>
</feature>
<feature type="domain" description="Ammonium transporter AmtB-like" evidence="10">
    <location>
        <begin position="38"/>
        <end position="447"/>
    </location>
</feature>
<name>A0A3B0Z306_9ZZZZ</name>
<feature type="transmembrane region" description="Helical" evidence="9">
    <location>
        <begin position="197"/>
        <end position="221"/>
    </location>
</feature>
<dbReference type="Pfam" id="PF00909">
    <property type="entry name" value="Ammonium_transp"/>
    <property type="match status" value="1"/>
</dbReference>